<evidence type="ECO:0000256" key="11">
    <source>
        <dbReference type="ARBA" id="ARBA00023012"/>
    </source>
</evidence>
<dbReference type="PANTHER" id="PTHR44936:SF9">
    <property type="entry name" value="SENSOR PROTEIN CREC"/>
    <property type="match status" value="1"/>
</dbReference>
<feature type="compositionally biased region" description="Pro residues" evidence="12">
    <location>
        <begin position="777"/>
        <end position="787"/>
    </location>
</feature>
<keyword evidence="8" id="KW-0418">Kinase</keyword>
<keyword evidence="5" id="KW-0808">Transferase</keyword>
<evidence type="ECO:0000256" key="7">
    <source>
        <dbReference type="ARBA" id="ARBA00022741"/>
    </source>
</evidence>
<keyword evidence="9" id="KW-0067">ATP-binding</keyword>
<evidence type="ECO:0000256" key="6">
    <source>
        <dbReference type="ARBA" id="ARBA00022692"/>
    </source>
</evidence>
<name>A0A411YKM2_9ACTN</name>
<dbReference type="AlphaFoldDB" id="A0A411YKM2"/>
<dbReference type="PROSITE" id="PS50885">
    <property type="entry name" value="HAMP"/>
    <property type="match status" value="1"/>
</dbReference>
<dbReference type="GO" id="GO:0000160">
    <property type="term" value="P:phosphorelay signal transduction system"/>
    <property type="evidence" value="ECO:0007669"/>
    <property type="project" value="UniProtKB-KW"/>
</dbReference>
<reference evidence="14 15" key="1">
    <citation type="submission" date="2019-01" db="EMBL/GenBank/DDBJ databases">
        <title>Egibacter rhizosphaerae EGI 80759T.</title>
        <authorList>
            <person name="Chen D.-D."/>
            <person name="Tian Y."/>
            <person name="Jiao J.-Y."/>
            <person name="Zhang X.-T."/>
            <person name="Zhang Y.-G."/>
            <person name="Zhang Y."/>
            <person name="Xiao M."/>
            <person name="Shu W.-S."/>
            <person name="Li W.-J."/>
        </authorList>
    </citation>
    <scope>NUCLEOTIDE SEQUENCE [LARGE SCALE GENOMIC DNA]</scope>
    <source>
        <strain evidence="14 15">EGI 80759</strain>
    </source>
</reference>
<dbReference type="GO" id="GO:0016020">
    <property type="term" value="C:membrane"/>
    <property type="evidence" value="ECO:0007669"/>
    <property type="project" value="UniProtKB-SubCell"/>
</dbReference>
<dbReference type="InterPro" id="IPR013587">
    <property type="entry name" value="Nitrate/nitrite_sensing"/>
</dbReference>
<evidence type="ECO:0000256" key="4">
    <source>
        <dbReference type="ARBA" id="ARBA00022553"/>
    </source>
</evidence>
<dbReference type="SUPFAM" id="SSF55874">
    <property type="entry name" value="ATPase domain of HSP90 chaperone/DNA topoisomerase II/histidine kinase"/>
    <property type="match status" value="1"/>
</dbReference>
<dbReference type="PANTHER" id="PTHR44936">
    <property type="entry name" value="SENSOR PROTEIN CREC"/>
    <property type="match status" value="1"/>
</dbReference>
<evidence type="ECO:0000256" key="2">
    <source>
        <dbReference type="ARBA" id="ARBA00004370"/>
    </source>
</evidence>
<evidence type="ECO:0000259" key="13">
    <source>
        <dbReference type="PROSITE" id="PS50885"/>
    </source>
</evidence>
<dbReference type="Pfam" id="PF02518">
    <property type="entry name" value="HATPase_c"/>
    <property type="match status" value="1"/>
</dbReference>
<dbReference type="Gene3D" id="3.30.565.10">
    <property type="entry name" value="Histidine kinase-like ATPase, C-terminal domain"/>
    <property type="match status" value="1"/>
</dbReference>
<proteinExistence type="predicted"/>
<evidence type="ECO:0000313" key="14">
    <source>
        <dbReference type="EMBL" id="QBI21730.1"/>
    </source>
</evidence>
<feature type="compositionally biased region" description="Basic residues" evidence="12">
    <location>
        <begin position="819"/>
        <end position="830"/>
    </location>
</feature>
<dbReference type="InterPro" id="IPR003594">
    <property type="entry name" value="HATPase_dom"/>
</dbReference>
<feature type="compositionally biased region" description="Basic and acidic residues" evidence="12">
    <location>
        <begin position="897"/>
        <end position="909"/>
    </location>
</feature>
<organism evidence="14 15">
    <name type="scientific">Egibacter rhizosphaerae</name>
    <dbReference type="NCBI Taxonomy" id="1670831"/>
    <lineage>
        <taxon>Bacteria</taxon>
        <taxon>Bacillati</taxon>
        <taxon>Actinomycetota</taxon>
        <taxon>Nitriliruptoria</taxon>
        <taxon>Egibacterales</taxon>
        <taxon>Egibacteraceae</taxon>
        <taxon>Egibacter</taxon>
    </lineage>
</organism>
<dbReference type="InterPro" id="IPR050980">
    <property type="entry name" value="2C_sensor_his_kinase"/>
</dbReference>
<dbReference type="InterPro" id="IPR036890">
    <property type="entry name" value="HATPase_C_sf"/>
</dbReference>
<feature type="compositionally biased region" description="Pro residues" evidence="12">
    <location>
        <begin position="936"/>
        <end position="963"/>
    </location>
</feature>
<feature type="domain" description="HAMP" evidence="13">
    <location>
        <begin position="330"/>
        <end position="400"/>
    </location>
</feature>
<protein>
    <recommendedName>
        <fullName evidence="3">histidine kinase</fullName>
        <ecNumber evidence="3">2.7.13.3</ecNumber>
    </recommendedName>
</protein>
<dbReference type="SMART" id="SM00304">
    <property type="entry name" value="HAMP"/>
    <property type="match status" value="1"/>
</dbReference>
<feature type="region of interest" description="Disordered" evidence="12">
    <location>
        <begin position="635"/>
        <end position="1044"/>
    </location>
</feature>
<dbReference type="GO" id="GO:0005524">
    <property type="term" value="F:ATP binding"/>
    <property type="evidence" value="ECO:0007669"/>
    <property type="project" value="UniProtKB-KW"/>
</dbReference>
<evidence type="ECO:0000256" key="8">
    <source>
        <dbReference type="ARBA" id="ARBA00022777"/>
    </source>
</evidence>
<dbReference type="Pfam" id="PF08376">
    <property type="entry name" value="NIT"/>
    <property type="match status" value="1"/>
</dbReference>
<dbReference type="Pfam" id="PF00672">
    <property type="entry name" value="HAMP"/>
    <property type="match status" value="1"/>
</dbReference>
<keyword evidence="4" id="KW-0597">Phosphoprotein</keyword>
<dbReference type="EC" id="2.7.13.3" evidence="3"/>
<dbReference type="CDD" id="cd06225">
    <property type="entry name" value="HAMP"/>
    <property type="match status" value="1"/>
</dbReference>
<feature type="compositionally biased region" description="Acidic residues" evidence="12">
    <location>
        <begin position="1035"/>
        <end position="1044"/>
    </location>
</feature>
<dbReference type="GO" id="GO:0004673">
    <property type="term" value="F:protein histidine kinase activity"/>
    <property type="evidence" value="ECO:0007669"/>
    <property type="project" value="UniProtKB-EC"/>
</dbReference>
<comment type="subcellular location">
    <subcellularLocation>
        <location evidence="2">Membrane</location>
    </subcellularLocation>
</comment>
<dbReference type="Gene3D" id="6.10.340.10">
    <property type="match status" value="1"/>
</dbReference>
<evidence type="ECO:0000256" key="12">
    <source>
        <dbReference type="SAM" id="MobiDB-lite"/>
    </source>
</evidence>
<keyword evidence="10" id="KW-0472">Membrane</keyword>
<dbReference type="OrthoDB" id="4349881at2"/>
<dbReference type="KEGG" id="erz:ER308_20640"/>
<evidence type="ECO:0000313" key="15">
    <source>
        <dbReference type="Proteomes" id="UP000291469"/>
    </source>
</evidence>
<comment type="catalytic activity">
    <reaction evidence="1">
        <text>ATP + protein L-histidine = ADP + protein N-phospho-L-histidine.</text>
        <dbReference type="EC" id="2.7.13.3"/>
    </reaction>
</comment>
<sequence>MSMIQNLRMRWKLVALLVAPLVGLLVFAGLHVFERWQAVEQSETAAELAATAQGVDDVLAALQLERRASGAAAAVDVTAGAYVALEDARTETDEAFERVRDADTTDAAVLDRLEGNAGELEETREAVTRSPMSRAEGEQAYQEMVDGVLATQRFVGSELAGEGLDRVDASLARDLQGLVALSVASESVSRELLSLEAVARDGDDASLVGYAAHAGTARTAEEDALASLGPSVRNELEELFDTRAGARSDSLRDRVLLGGRLDPDVVDPGAAEDFETRADALRTATSRTAESALDAATEHAENATQEGVTAAGAALGVVGIALLLSISITRQMERPISQLVEAAEDVADRRLPELVAALHTGRPVAPEATTPIEGGEAKDEIGRLAQAFERVRTVAADTATDLAETARRGVSELFVNLARRNQSLVDRQISVLDRLERHEEDPEALERLFTIDHLATRMRRNAESLLVMAGSETPRRWTKALPLEEVLQAAAGEVEDYRRVQVRTTAEVEIHGRAAADLAHLLAELVENATTYSDPSSEVEVVAHLAAVDDAEHAGVRVEIRDRGVGMSPEELRRANARLHDPPTAGFGVGRSLGFVVAGLLAQRHDIRVQVDGGEDGTTAAVVVPPPLLAVDEPVPELPAALPGPAPPEPDRGPLGSMQVRGGALLPGMALDPTPYPAAPEPQVNEPREPETPIQPFAAGQHPTARQPDAVSRAEDAEHRHATASRPEDAEHPHATASRPEDTNHAEAAETHSGLPRRHPNSDSSAGATDLASPPAADTPPPDPDPWAEPADEEAAMPNAPGRRAATAEESVDTGPRRPFWRRVLGRRPKPAPAPQMGTGWSIPASGAARPTLSAAVPDAPPHPESSVSEPIAHPDIGGPAPFAQAPGAPLPSVTREAPEHTSAPDRGPRAPSADGGDQPVGDDHDAAAGADDGPPTEPPAQPAAAPMPPAQPAAAPMPPTQPTDPRAGVASSPPGGELPRRQPGRAAPAPEGGRRGGLLSDADIEEDDPRDVLSRYISSIRRAREEGEAGAQGELEDGGGDRP</sequence>
<evidence type="ECO:0000256" key="5">
    <source>
        <dbReference type="ARBA" id="ARBA00022679"/>
    </source>
</evidence>
<dbReference type="SMART" id="SM00387">
    <property type="entry name" value="HATPase_c"/>
    <property type="match status" value="1"/>
</dbReference>
<evidence type="ECO:0000256" key="9">
    <source>
        <dbReference type="ARBA" id="ARBA00022840"/>
    </source>
</evidence>
<feature type="compositionally biased region" description="Basic and acidic residues" evidence="12">
    <location>
        <begin position="712"/>
        <end position="750"/>
    </location>
</feature>
<keyword evidence="10" id="KW-1133">Transmembrane helix</keyword>
<dbReference type="EMBL" id="CP036402">
    <property type="protein sequence ID" value="QBI21730.1"/>
    <property type="molecule type" value="Genomic_DNA"/>
</dbReference>
<keyword evidence="7" id="KW-0547">Nucleotide-binding</keyword>
<keyword evidence="15" id="KW-1185">Reference proteome</keyword>
<evidence type="ECO:0000256" key="1">
    <source>
        <dbReference type="ARBA" id="ARBA00000085"/>
    </source>
</evidence>
<evidence type="ECO:0000256" key="3">
    <source>
        <dbReference type="ARBA" id="ARBA00012438"/>
    </source>
</evidence>
<keyword evidence="11" id="KW-0902">Two-component regulatory system</keyword>
<feature type="compositionally biased region" description="Low complexity" evidence="12">
    <location>
        <begin position="878"/>
        <end position="888"/>
    </location>
</feature>
<keyword evidence="6" id="KW-0812">Transmembrane</keyword>
<accession>A0A411YKM2</accession>
<dbReference type="Proteomes" id="UP000291469">
    <property type="component" value="Chromosome"/>
</dbReference>
<dbReference type="InterPro" id="IPR003660">
    <property type="entry name" value="HAMP_dom"/>
</dbReference>
<gene>
    <name evidence="14" type="ORF">ER308_20640</name>
</gene>
<evidence type="ECO:0000256" key="10">
    <source>
        <dbReference type="ARBA" id="ARBA00022989"/>
    </source>
</evidence>